<sequence>MRQLIAAPLAAALAFTSPQAAQAADIRLADDPEYGCLVTLDGVIAPGDTDAMLAVMKRASTESRYADTIWYSDEDGDQGPYIDLKTPLNLCLDSPGGALQEAVALTQAVHGRLGTMIRPGARCESACALVFMAGSYDTGSDIGTVTSRHLHVDGRLGFHAPSLTVPDGNYSAETVAKAYQVSVEATALIFRNLVAFRFPPSLAAKMHQTPPQDMFHISTVQEAARWGISVIGIDPPSQVSDPVIKTACANLYRATMDLQTSNPDVWHLSGDPNNRVNRDTDTFSYQGFGMEAVGTCQGRFINRSDEYNIARNFWGPARAVQASVWGEGSFPDAEPPLFFSLMQNYMAYPPEIPLIALPRNGQTFTIDRPGTCFVYNRDDALTDQEPCTQSRSVLADGTLQAVHHWPSGARTVVETAGLVDRINGAATGSWYWPDPRPKGAEDRCPRSESSGNTFCFHPD</sequence>
<gene>
    <name evidence="3" type="ORF">ANTHELSMS3_02948</name>
</gene>
<name>A0A222E6P3_9RHOB</name>
<dbReference type="RefSeq" id="WP_157733519.1">
    <property type="nucleotide sequence ID" value="NZ_CP022540.1"/>
</dbReference>
<proteinExistence type="predicted"/>
<dbReference type="AlphaFoldDB" id="A0A222E6P3"/>
<feature type="region of interest" description="Disordered" evidence="1">
    <location>
        <begin position="435"/>
        <end position="459"/>
    </location>
</feature>
<keyword evidence="2" id="KW-0732">Signal</keyword>
<organism evidence="3 4">
    <name type="scientific">Antarctobacter heliothermus</name>
    <dbReference type="NCBI Taxonomy" id="74033"/>
    <lineage>
        <taxon>Bacteria</taxon>
        <taxon>Pseudomonadati</taxon>
        <taxon>Pseudomonadota</taxon>
        <taxon>Alphaproteobacteria</taxon>
        <taxon>Rhodobacterales</taxon>
        <taxon>Roseobacteraceae</taxon>
        <taxon>Antarctobacter</taxon>
    </lineage>
</organism>
<protein>
    <recommendedName>
        <fullName evidence="5">Lipoprotein</fullName>
    </recommendedName>
</protein>
<evidence type="ECO:0000256" key="1">
    <source>
        <dbReference type="SAM" id="MobiDB-lite"/>
    </source>
</evidence>
<accession>A0A222E6P3</accession>
<feature type="signal peptide" evidence="2">
    <location>
        <begin position="1"/>
        <end position="23"/>
    </location>
</feature>
<evidence type="ECO:0008006" key="5">
    <source>
        <dbReference type="Google" id="ProtNLM"/>
    </source>
</evidence>
<feature type="compositionally biased region" description="Basic and acidic residues" evidence="1">
    <location>
        <begin position="435"/>
        <end position="446"/>
    </location>
</feature>
<dbReference type="Proteomes" id="UP000203589">
    <property type="component" value="Chromosome"/>
</dbReference>
<feature type="chain" id="PRO_5012239886" description="Lipoprotein" evidence="2">
    <location>
        <begin position="24"/>
        <end position="459"/>
    </location>
</feature>
<dbReference type="OrthoDB" id="7838311at2"/>
<dbReference type="EMBL" id="CP022540">
    <property type="protein sequence ID" value="ASP21601.1"/>
    <property type="molecule type" value="Genomic_DNA"/>
</dbReference>
<evidence type="ECO:0000313" key="3">
    <source>
        <dbReference type="EMBL" id="ASP21601.1"/>
    </source>
</evidence>
<keyword evidence="4" id="KW-1185">Reference proteome</keyword>
<evidence type="ECO:0000256" key="2">
    <source>
        <dbReference type="SAM" id="SignalP"/>
    </source>
</evidence>
<dbReference type="KEGG" id="aht:ANTHELSMS3_02948"/>
<reference evidence="3 4" key="1">
    <citation type="submission" date="2017-07" db="EMBL/GenBank/DDBJ databases">
        <title>Genome Sequence of Antarctobacter heliothermus Strain SMS3 Isolated from a culture of the Diatom Skeletonema marinoi.</title>
        <authorList>
            <person name="Topel M."/>
            <person name="Pinder M.I.M."/>
            <person name="Johansson O.N."/>
            <person name="Kourtchenko O."/>
            <person name="Godhe A."/>
            <person name="Clarke A.K."/>
        </authorList>
    </citation>
    <scope>NUCLEOTIDE SEQUENCE [LARGE SCALE GENOMIC DNA]</scope>
    <source>
        <strain evidence="3 4">SMS3</strain>
    </source>
</reference>
<evidence type="ECO:0000313" key="4">
    <source>
        <dbReference type="Proteomes" id="UP000203589"/>
    </source>
</evidence>